<gene>
    <name evidence="3" type="ORF">TRFO_04012</name>
</gene>
<dbReference type="Pfam" id="PF00789">
    <property type="entry name" value="UBX"/>
    <property type="match status" value="1"/>
</dbReference>
<proteinExistence type="predicted"/>
<comment type="caution">
    <text evidence="3">The sequence shown here is derived from an EMBL/GenBank/DDBJ whole genome shotgun (WGS) entry which is preliminary data.</text>
</comment>
<dbReference type="VEuPathDB" id="TrichDB:TRFO_04012"/>
<name>A0A1J4KNT0_9EUKA</name>
<dbReference type="AlphaFoldDB" id="A0A1J4KNT0"/>
<feature type="domain" description="UBX" evidence="2">
    <location>
        <begin position="35"/>
        <end position="111"/>
    </location>
</feature>
<evidence type="ECO:0000313" key="3">
    <source>
        <dbReference type="EMBL" id="OHT11077.1"/>
    </source>
</evidence>
<dbReference type="Gene3D" id="3.10.20.90">
    <property type="entry name" value="Phosphatidylinositol 3-kinase Catalytic Subunit, Chain A, domain 1"/>
    <property type="match status" value="1"/>
</dbReference>
<feature type="region of interest" description="Disordered" evidence="1">
    <location>
        <begin position="1"/>
        <end position="38"/>
    </location>
</feature>
<dbReference type="GeneID" id="94826333"/>
<organism evidence="3 4">
    <name type="scientific">Tritrichomonas foetus</name>
    <dbReference type="NCBI Taxonomy" id="1144522"/>
    <lineage>
        <taxon>Eukaryota</taxon>
        <taxon>Metamonada</taxon>
        <taxon>Parabasalia</taxon>
        <taxon>Tritrichomonadida</taxon>
        <taxon>Tritrichomonadidae</taxon>
        <taxon>Tritrichomonas</taxon>
    </lineage>
</organism>
<evidence type="ECO:0000256" key="1">
    <source>
        <dbReference type="SAM" id="MobiDB-lite"/>
    </source>
</evidence>
<accession>A0A1J4KNT0</accession>
<evidence type="ECO:0000259" key="2">
    <source>
        <dbReference type="PROSITE" id="PS50033"/>
    </source>
</evidence>
<dbReference type="InterPro" id="IPR029071">
    <property type="entry name" value="Ubiquitin-like_domsf"/>
</dbReference>
<dbReference type="SUPFAM" id="SSF54236">
    <property type="entry name" value="Ubiquitin-like"/>
    <property type="match status" value="1"/>
</dbReference>
<dbReference type="Proteomes" id="UP000179807">
    <property type="component" value="Unassembled WGS sequence"/>
</dbReference>
<protein>
    <recommendedName>
        <fullName evidence="2">UBX domain-containing protein</fullName>
    </recommendedName>
</protein>
<dbReference type="InterPro" id="IPR001012">
    <property type="entry name" value="UBX_dom"/>
</dbReference>
<keyword evidence="4" id="KW-1185">Reference proteome</keyword>
<dbReference type="EMBL" id="MLAK01000594">
    <property type="protein sequence ID" value="OHT11077.1"/>
    <property type="molecule type" value="Genomic_DNA"/>
</dbReference>
<feature type="compositionally biased region" description="Basic and acidic residues" evidence="1">
    <location>
        <begin position="1"/>
        <end position="17"/>
    </location>
</feature>
<dbReference type="RefSeq" id="XP_068364213.1">
    <property type="nucleotide sequence ID" value="XM_068491629.1"/>
</dbReference>
<dbReference type="PROSITE" id="PS50033">
    <property type="entry name" value="UBX"/>
    <property type="match status" value="1"/>
</dbReference>
<reference evidence="3" key="1">
    <citation type="submission" date="2016-10" db="EMBL/GenBank/DDBJ databases">
        <authorList>
            <person name="Benchimol M."/>
            <person name="Almeida L.G."/>
            <person name="Vasconcelos A.T."/>
            <person name="Perreira-Neves A."/>
            <person name="Rosa I.A."/>
            <person name="Tasca T."/>
            <person name="Bogo M.R."/>
            <person name="de Souza W."/>
        </authorList>
    </citation>
    <scope>NUCLEOTIDE SEQUENCE [LARGE SCALE GENOMIC DNA]</scope>
    <source>
        <strain evidence="3">K</strain>
    </source>
</reference>
<sequence length="123" mass="14428">MQEEKKKKEAIENREQKVQNALRRYNSMPAPPPKDSPHKLSVKFMIANQPPKFREFFITDKAKLLYDYVSVDFAPNEPKITFGFPTKTLSTQDFEKTFAELKFAKKETVFVDSDDDEEEEDDE</sequence>
<dbReference type="OrthoDB" id="1920064at2759"/>
<evidence type="ECO:0000313" key="4">
    <source>
        <dbReference type="Proteomes" id="UP000179807"/>
    </source>
</evidence>